<name>A0A132A8X7_SARSC</name>
<gene>
    <name evidence="2" type="ORF">QR98_0058590</name>
</gene>
<dbReference type="PANTHER" id="PTHR10094">
    <property type="entry name" value="STEROL CARRIER PROTEIN 2 SCP-2 FAMILY PROTEIN"/>
    <property type="match status" value="1"/>
</dbReference>
<evidence type="ECO:0000313" key="3">
    <source>
        <dbReference type="Proteomes" id="UP000616769"/>
    </source>
</evidence>
<dbReference type="InterPro" id="IPR036527">
    <property type="entry name" value="SCP2_sterol-bd_dom_sf"/>
</dbReference>
<dbReference type="VEuPathDB" id="VectorBase:SSCA000331"/>
<reference evidence="2 3" key="1">
    <citation type="journal article" date="2015" name="Parasit. Vectors">
        <title>Draft genome of the scabies mite.</title>
        <authorList>
            <person name="Rider S.D.Jr."/>
            <person name="Morgan M.S."/>
            <person name="Arlian L.G."/>
        </authorList>
    </citation>
    <scope>NUCLEOTIDE SEQUENCE [LARGE SCALE GENOMIC DNA]</scope>
    <source>
        <strain evidence="2">Arlian Lab</strain>
    </source>
</reference>
<dbReference type="Gene3D" id="3.30.1050.10">
    <property type="entry name" value="SCP2 sterol-binding domain"/>
    <property type="match status" value="1"/>
</dbReference>
<feature type="domain" description="SCP2" evidence="1">
    <location>
        <begin position="4"/>
        <end position="90"/>
    </location>
</feature>
<dbReference type="Pfam" id="PF02036">
    <property type="entry name" value="SCP2"/>
    <property type="match status" value="1"/>
</dbReference>
<dbReference type="InterPro" id="IPR003033">
    <property type="entry name" value="SCP2_sterol-bd_dom"/>
</dbReference>
<dbReference type="Proteomes" id="UP000616769">
    <property type="component" value="Unassembled WGS sequence"/>
</dbReference>
<dbReference type="AlphaFoldDB" id="A0A132A8X7"/>
<protein>
    <submittedName>
        <fullName evidence="2">Hydroxysteroid dehydrogenase-like protein 2</fullName>
    </submittedName>
</protein>
<evidence type="ECO:0000259" key="1">
    <source>
        <dbReference type="Pfam" id="PF02036"/>
    </source>
</evidence>
<organism evidence="2 3">
    <name type="scientific">Sarcoptes scabiei</name>
    <name type="common">Itch mite</name>
    <name type="synonym">Acarus scabiei</name>
    <dbReference type="NCBI Taxonomy" id="52283"/>
    <lineage>
        <taxon>Eukaryota</taxon>
        <taxon>Metazoa</taxon>
        <taxon>Ecdysozoa</taxon>
        <taxon>Arthropoda</taxon>
        <taxon>Chelicerata</taxon>
        <taxon>Arachnida</taxon>
        <taxon>Acari</taxon>
        <taxon>Acariformes</taxon>
        <taxon>Sarcoptiformes</taxon>
        <taxon>Astigmata</taxon>
        <taxon>Psoroptidia</taxon>
        <taxon>Sarcoptoidea</taxon>
        <taxon>Sarcoptidae</taxon>
        <taxon>Sarcoptinae</taxon>
        <taxon>Sarcoptes</taxon>
    </lineage>
</organism>
<evidence type="ECO:0000313" key="2">
    <source>
        <dbReference type="EMBL" id="KPM07367.1"/>
    </source>
</evidence>
<dbReference type="GO" id="GO:0005829">
    <property type="term" value="C:cytosol"/>
    <property type="evidence" value="ECO:0007669"/>
    <property type="project" value="TreeGrafter"/>
</dbReference>
<proteinExistence type="predicted"/>
<dbReference type="SUPFAM" id="SSF55718">
    <property type="entry name" value="SCP-like"/>
    <property type="match status" value="1"/>
</dbReference>
<dbReference type="EMBL" id="JXLN01011528">
    <property type="protein sequence ID" value="KPM07367.1"/>
    <property type="molecule type" value="Genomic_DNA"/>
</dbReference>
<sequence>MIDDEMKKKINGTILFQVSGRNYFFKAQEAEPLTIEKVDEAPKADVTMITEEETFLKIATGKTKPAVAFMSGKLKIRGNIELAMRAEVMFKAIQNKGDE</sequence>
<comment type="caution">
    <text evidence="2">The sequence shown here is derived from an EMBL/GenBank/DDBJ whole genome shotgun (WGS) entry which is preliminary data.</text>
</comment>
<dbReference type="PANTHER" id="PTHR10094:SF25">
    <property type="entry name" value="SCP2 STEROL-BINDING DOMAIN-CONTAINING PROTEIN 1"/>
    <property type="match status" value="1"/>
</dbReference>
<dbReference type="OrthoDB" id="5327538at2759"/>
<accession>A0A132A8X7</accession>